<name>A0A371GPQ3_MUCPR</name>
<keyword evidence="2" id="KW-0732">Signal</keyword>
<evidence type="ECO:0000256" key="1">
    <source>
        <dbReference type="SAM" id="Phobius"/>
    </source>
</evidence>
<feature type="chain" id="PRO_5017017970" evidence="2">
    <location>
        <begin position="31"/>
        <end position="312"/>
    </location>
</feature>
<evidence type="ECO:0000256" key="2">
    <source>
        <dbReference type="SAM" id="SignalP"/>
    </source>
</evidence>
<dbReference type="EMBL" id="QJKJ01004849">
    <property type="protein sequence ID" value="RDX92542.1"/>
    <property type="molecule type" value="Genomic_DNA"/>
</dbReference>
<keyword evidence="1" id="KW-1133">Transmembrane helix</keyword>
<dbReference type="PROSITE" id="PS51257">
    <property type="entry name" value="PROKAR_LIPOPROTEIN"/>
    <property type="match status" value="1"/>
</dbReference>
<dbReference type="STRING" id="157652.A0A371GPQ3"/>
<dbReference type="OrthoDB" id="1925347at2759"/>
<reference evidence="3" key="1">
    <citation type="submission" date="2018-05" db="EMBL/GenBank/DDBJ databases">
        <title>Draft genome of Mucuna pruriens seed.</title>
        <authorList>
            <person name="Nnadi N.E."/>
            <person name="Vos R."/>
            <person name="Hasami M.H."/>
            <person name="Devisetty U.K."/>
            <person name="Aguiy J.C."/>
        </authorList>
    </citation>
    <scope>NUCLEOTIDE SEQUENCE [LARGE SCALE GENOMIC DNA]</scope>
    <source>
        <strain evidence="3">JCA_2017</strain>
    </source>
</reference>
<feature type="transmembrane region" description="Helical" evidence="1">
    <location>
        <begin position="241"/>
        <end position="262"/>
    </location>
</feature>
<dbReference type="Pfam" id="PF06697">
    <property type="entry name" value="DUF1191"/>
    <property type="match status" value="1"/>
</dbReference>
<dbReference type="GO" id="GO:0016020">
    <property type="term" value="C:membrane"/>
    <property type="evidence" value="ECO:0007669"/>
    <property type="project" value="TreeGrafter"/>
</dbReference>
<sequence>MNEILMRVRTSLFVLFSLSCLLSVSLLSSAQFPPDAAVSARLLDAHLQDWAFRALYGPRTGVPYDGKVPTNLTGIKVSAMRLRSGSLLTRGVHSYKEFEIPIEVVEKPYVERLVLVYHNLGNWSNYFYPLPGYSYLAPVLGLLAYSGANLSASELPELDIRASDKAILIKFPDVGPAPSGALPKCVYFDLHGSVQFDILLPGNVCSTMQQGHFSIVVELNAPSPAPSSGGNNKKNKSMLRIVLSVVGGILLSIILGLLVVGIKRHREKTRIRKLERVADSSETLDMTSFGDIKVPSAFATRTRPMIENDYFP</sequence>
<dbReference type="InterPro" id="IPR010605">
    <property type="entry name" value="DUF1191"/>
</dbReference>
<feature type="signal peptide" evidence="2">
    <location>
        <begin position="1"/>
        <end position="30"/>
    </location>
</feature>
<accession>A0A371GPQ3</accession>
<proteinExistence type="predicted"/>
<keyword evidence="1" id="KW-0472">Membrane</keyword>
<dbReference type="PANTHER" id="PTHR33512">
    <property type="entry name" value="PROTEIN, PUTATIVE (DUF1191)-RELATED"/>
    <property type="match status" value="1"/>
</dbReference>
<protein>
    <submittedName>
        <fullName evidence="3">Uncharacterized protein</fullName>
    </submittedName>
</protein>
<keyword evidence="4" id="KW-1185">Reference proteome</keyword>
<gene>
    <name evidence="3" type="ORF">CR513_25310</name>
</gene>
<evidence type="ECO:0000313" key="4">
    <source>
        <dbReference type="Proteomes" id="UP000257109"/>
    </source>
</evidence>
<feature type="non-terminal residue" evidence="3">
    <location>
        <position position="1"/>
    </location>
</feature>
<comment type="caution">
    <text evidence="3">The sequence shown here is derived from an EMBL/GenBank/DDBJ whole genome shotgun (WGS) entry which is preliminary data.</text>
</comment>
<keyword evidence="1" id="KW-0812">Transmembrane</keyword>
<evidence type="ECO:0000313" key="3">
    <source>
        <dbReference type="EMBL" id="RDX92542.1"/>
    </source>
</evidence>
<dbReference type="PANTHER" id="PTHR33512:SF10">
    <property type="entry name" value="PLANT_F17O14-7 PROTEIN"/>
    <property type="match status" value="1"/>
</dbReference>
<organism evidence="3 4">
    <name type="scientific">Mucuna pruriens</name>
    <name type="common">Velvet bean</name>
    <name type="synonym">Dolichos pruriens</name>
    <dbReference type="NCBI Taxonomy" id="157652"/>
    <lineage>
        <taxon>Eukaryota</taxon>
        <taxon>Viridiplantae</taxon>
        <taxon>Streptophyta</taxon>
        <taxon>Embryophyta</taxon>
        <taxon>Tracheophyta</taxon>
        <taxon>Spermatophyta</taxon>
        <taxon>Magnoliopsida</taxon>
        <taxon>eudicotyledons</taxon>
        <taxon>Gunneridae</taxon>
        <taxon>Pentapetalae</taxon>
        <taxon>rosids</taxon>
        <taxon>fabids</taxon>
        <taxon>Fabales</taxon>
        <taxon>Fabaceae</taxon>
        <taxon>Papilionoideae</taxon>
        <taxon>50 kb inversion clade</taxon>
        <taxon>NPAAA clade</taxon>
        <taxon>indigoferoid/millettioid clade</taxon>
        <taxon>Phaseoleae</taxon>
        <taxon>Mucuna</taxon>
    </lineage>
</organism>
<dbReference type="AlphaFoldDB" id="A0A371GPQ3"/>
<dbReference type="Proteomes" id="UP000257109">
    <property type="component" value="Unassembled WGS sequence"/>
</dbReference>